<evidence type="ECO:0000256" key="1">
    <source>
        <dbReference type="ARBA" id="ARBA00022679"/>
    </source>
</evidence>
<dbReference type="PANTHER" id="PTHR43584:SF8">
    <property type="entry name" value="N-ACETYLMURAMATE ALPHA-1-PHOSPHATE URIDYLYLTRANSFERASE"/>
    <property type="match status" value="1"/>
</dbReference>
<evidence type="ECO:0000313" key="6">
    <source>
        <dbReference type="Proteomes" id="UP000198876"/>
    </source>
</evidence>
<dbReference type="RefSeq" id="WP_092893123.1">
    <property type="nucleotide sequence ID" value="NZ_FOOQ01000003.1"/>
</dbReference>
<organism evidence="5 6">
    <name type="scientific">Halopelagius inordinatus</name>
    <dbReference type="NCBI Taxonomy" id="553467"/>
    <lineage>
        <taxon>Archaea</taxon>
        <taxon>Methanobacteriati</taxon>
        <taxon>Methanobacteriota</taxon>
        <taxon>Stenosarchaea group</taxon>
        <taxon>Halobacteria</taxon>
        <taxon>Halobacteriales</taxon>
        <taxon>Haloferacaceae</taxon>
    </lineage>
</organism>
<keyword evidence="6" id="KW-1185">Reference proteome</keyword>
<dbReference type="Pfam" id="PF12804">
    <property type="entry name" value="NTP_transf_3"/>
    <property type="match status" value="1"/>
</dbReference>
<dbReference type="InterPro" id="IPR025877">
    <property type="entry name" value="MobA-like_NTP_Trfase"/>
</dbReference>
<evidence type="ECO:0000256" key="3">
    <source>
        <dbReference type="SAM" id="MobiDB-lite"/>
    </source>
</evidence>
<accession>A0A1I2U0U5</accession>
<sequence>MHAVILSAGDGGRMGHHTEEVPKTFMEVGDRILYEHQRAAIEPFVDVSTVVLGYRHETVVDRFSPSRTVVVEKWDEYDNAESLYRALCEIDDDVLVLNGDVVVTREAISKVVRAHERAEGRSVVACLPGTQTEHTAIQLDDGRVAAYGKIPGHRHAGLGIIDRSHLDAAVEHLRDNRHEWYPTVYEEIPTLGVHIPEDSHLEINCPSDKQAAKERLPLESPREAAPQQSQQDSSL</sequence>
<dbReference type="Gene3D" id="3.90.550.10">
    <property type="entry name" value="Spore Coat Polysaccharide Biosynthesis Protein SpsA, Chain A"/>
    <property type="match status" value="1"/>
</dbReference>
<protein>
    <submittedName>
        <fullName evidence="5">Choline kinase</fullName>
    </submittedName>
</protein>
<dbReference type="Proteomes" id="UP000198876">
    <property type="component" value="Unassembled WGS sequence"/>
</dbReference>
<dbReference type="AlphaFoldDB" id="A0A1I2U0U5"/>
<dbReference type="EMBL" id="FOOQ01000003">
    <property type="protein sequence ID" value="SFG70775.1"/>
    <property type="molecule type" value="Genomic_DNA"/>
</dbReference>
<feature type="compositionally biased region" description="Polar residues" evidence="3">
    <location>
        <begin position="226"/>
        <end position="235"/>
    </location>
</feature>
<keyword evidence="2" id="KW-0548">Nucleotidyltransferase</keyword>
<dbReference type="InterPro" id="IPR029044">
    <property type="entry name" value="Nucleotide-diphossugar_trans"/>
</dbReference>
<dbReference type="PANTHER" id="PTHR43584">
    <property type="entry name" value="NUCLEOTIDYL TRANSFERASE"/>
    <property type="match status" value="1"/>
</dbReference>
<dbReference type="GO" id="GO:0016301">
    <property type="term" value="F:kinase activity"/>
    <property type="evidence" value="ECO:0007669"/>
    <property type="project" value="UniProtKB-KW"/>
</dbReference>
<feature type="compositionally biased region" description="Basic and acidic residues" evidence="3">
    <location>
        <begin position="210"/>
        <end position="222"/>
    </location>
</feature>
<evidence type="ECO:0000256" key="2">
    <source>
        <dbReference type="ARBA" id="ARBA00022695"/>
    </source>
</evidence>
<feature type="domain" description="MobA-like NTP transferase" evidence="4">
    <location>
        <begin position="3"/>
        <end position="135"/>
    </location>
</feature>
<keyword evidence="5" id="KW-0418">Kinase</keyword>
<gene>
    <name evidence="5" type="ORF">SAMN04488063_2731</name>
</gene>
<keyword evidence="1" id="KW-0808">Transferase</keyword>
<dbReference type="GO" id="GO:0016779">
    <property type="term" value="F:nucleotidyltransferase activity"/>
    <property type="evidence" value="ECO:0007669"/>
    <property type="project" value="UniProtKB-KW"/>
</dbReference>
<dbReference type="SUPFAM" id="SSF53448">
    <property type="entry name" value="Nucleotide-diphospho-sugar transferases"/>
    <property type="match status" value="1"/>
</dbReference>
<dbReference type="STRING" id="553467.SAMN04488063_2731"/>
<feature type="region of interest" description="Disordered" evidence="3">
    <location>
        <begin position="206"/>
        <end position="235"/>
    </location>
</feature>
<reference evidence="6" key="1">
    <citation type="submission" date="2016-10" db="EMBL/GenBank/DDBJ databases">
        <authorList>
            <person name="Varghese N."/>
            <person name="Submissions S."/>
        </authorList>
    </citation>
    <scope>NUCLEOTIDE SEQUENCE [LARGE SCALE GENOMIC DNA]</scope>
    <source>
        <strain evidence="6">CGMCC 1.7739</strain>
    </source>
</reference>
<proteinExistence type="predicted"/>
<name>A0A1I2U0U5_9EURY</name>
<dbReference type="InterPro" id="IPR050065">
    <property type="entry name" value="GlmU-like"/>
</dbReference>
<dbReference type="OrthoDB" id="15372at2157"/>
<evidence type="ECO:0000313" key="5">
    <source>
        <dbReference type="EMBL" id="SFG70775.1"/>
    </source>
</evidence>
<evidence type="ECO:0000259" key="4">
    <source>
        <dbReference type="Pfam" id="PF12804"/>
    </source>
</evidence>